<dbReference type="CDD" id="cd18793">
    <property type="entry name" value="SF2_C_SNF"/>
    <property type="match status" value="1"/>
</dbReference>
<dbReference type="EMBL" id="AFWA02000001">
    <property type="protein sequence ID" value="EMR11510.1"/>
    <property type="molecule type" value="Genomic_DNA"/>
</dbReference>
<dbReference type="GO" id="GO:0005524">
    <property type="term" value="F:ATP binding"/>
    <property type="evidence" value="ECO:0007669"/>
    <property type="project" value="UniProtKB-KW"/>
</dbReference>
<evidence type="ECO:0000256" key="1">
    <source>
        <dbReference type="ARBA" id="ARBA00004123"/>
    </source>
</evidence>
<dbReference type="GO" id="GO:0004386">
    <property type="term" value="F:helicase activity"/>
    <property type="evidence" value="ECO:0007669"/>
    <property type="project" value="UniProtKB-KW"/>
</dbReference>
<dbReference type="GO" id="GO:0005634">
    <property type="term" value="C:nucleus"/>
    <property type="evidence" value="ECO:0007669"/>
    <property type="project" value="UniProtKB-SubCell"/>
</dbReference>
<evidence type="ECO:0000256" key="7">
    <source>
        <dbReference type="ARBA" id="ARBA00023054"/>
    </source>
</evidence>
<keyword evidence="5" id="KW-0347">Helicase</keyword>
<dbReference type="Proteomes" id="UP000011958">
    <property type="component" value="Unassembled WGS sequence"/>
</dbReference>
<protein>
    <recommendedName>
        <fullName evidence="13">Lymphoid-specific helicase</fullName>
    </recommendedName>
</protein>
<dbReference type="GO" id="GO:0044027">
    <property type="term" value="P:negative regulation of gene expression via chromosomal CpG island methylation"/>
    <property type="evidence" value="ECO:0007669"/>
    <property type="project" value="TreeGrafter"/>
</dbReference>
<dbReference type="InterPro" id="IPR049730">
    <property type="entry name" value="SNF2/RAD54-like_C"/>
</dbReference>
<keyword evidence="8" id="KW-0539">Nucleus</keyword>
<keyword evidence="7" id="KW-0175">Coiled coil</keyword>
<evidence type="ECO:0000256" key="3">
    <source>
        <dbReference type="ARBA" id="ARBA00022741"/>
    </source>
</evidence>
<dbReference type="PANTHER" id="PTHR47161">
    <property type="entry name" value="LYMPHOID-SPECIFIC HELICASE"/>
    <property type="match status" value="1"/>
</dbReference>
<evidence type="ECO:0008006" key="13">
    <source>
        <dbReference type="Google" id="ProtNLM"/>
    </source>
</evidence>
<keyword evidence="4" id="KW-0378">Hydrolase</keyword>
<name>M7PC83_PNEMU</name>
<comment type="subcellular location">
    <subcellularLocation>
        <location evidence="1">Nucleus</location>
    </subcellularLocation>
</comment>
<dbReference type="GO" id="GO:0005721">
    <property type="term" value="C:pericentric heterochromatin"/>
    <property type="evidence" value="ECO:0007669"/>
    <property type="project" value="TreeGrafter"/>
</dbReference>
<dbReference type="InterPro" id="IPR038718">
    <property type="entry name" value="SNF2-like_sf"/>
</dbReference>
<dbReference type="InterPro" id="IPR000330">
    <property type="entry name" value="SNF2_N"/>
</dbReference>
<dbReference type="HOGENOM" id="CLU_000315_17_3_1"/>
<keyword evidence="6" id="KW-0067">ATP-binding</keyword>
<dbReference type="SUPFAM" id="SSF52540">
    <property type="entry name" value="P-loop containing nucleoside triphosphate hydrolases"/>
    <property type="match status" value="2"/>
</dbReference>
<dbReference type="Gene3D" id="3.40.50.10810">
    <property type="entry name" value="Tandem AAA-ATPase domain"/>
    <property type="match status" value="1"/>
</dbReference>
<dbReference type="SMART" id="SM00487">
    <property type="entry name" value="DEXDc"/>
    <property type="match status" value="1"/>
</dbReference>
<dbReference type="GeneID" id="19894221"/>
<dbReference type="OMA" id="WNICRID"/>
<evidence type="ECO:0000256" key="4">
    <source>
        <dbReference type="ARBA" id="ARBA00022801"/>
    </source>
</evidence>
<dbReference type="GO" id="GO:0006346">
    <property type="term" value="P:DNA methylation-dependent constitutive heterochromatin formation"/>
    <property type="evidence" value="ECO:0007669"/>
    <property type="project" value="TreeGrafter"/>
</dbReference>
<evidence type="ECO:0000259" key="10">
    <source>
        <dbReference type="PROSITE" id="PS51194"/>
    </source>
</evidence>
<evidence type="ECO:0000313" key="12">
    <source>
        <dbReference type="Proteomes" id="UP000011958"/>
    </source>
</evidence>
<dbReference type="InterPro" id="IPR014001">
    <property type="entry name" value="Helicase_ATP-bd"/>
</dbReference>
<dbReference type="GO" id="GO:0031508">
    <property type="term" value="P:pericentric heterochromatin formation"/>
    <property type="evidence" value="ECO:0007669"/>
    <property type="project" value="TreeGrafter"/>
</dbReference>
<dbReference type="VEuPathDB" id="FungiDB:PNEG_00523"/>
<dbReference type="Gene3D" id="3.40.50.300">
    <property type="entry name" value="P-loop containing nucleotide triphosphate hydrolases"/>
    <property type="match status" value="1"/>
</dbReference>
<feature type="domain" description="Helicase ATP-binding" evidence="9">
    <location>
        <begin position="159"/>
        <end position="325"/>
    </location>
</feature>
<dbReference type="GO" id="GO:0070987">
    <property type="term" value="P:error-free translesion synthesis"/>
    <property type="evidence" value="ECO:0007669"/>
    <property type="project" value="EnsemblFungi"/>
</dbReference>
<feature type="domain" description="Helicase C-terminal" evidence="10">
    <location>
        <begin position="546"/>
        <end position="697"/>
    </location>
</feature>
<dbReference type="InterPro" id="IPR001650">
    <property type="entry name" value="Helicase_C-like"/>
</dbReference>
<dbReference type="Pfam" id="PF00176">
    <property type="entry name" value="SNF2-rel_dom"/>
    <property type="match status" value="1"/>
</dbReference>
<dbReference type="InterPro" id="IPR027417">
    <property type="entry name" value="P-loop_NTPase"/>
</dbReference>
<keyword evidence="12" id="KW-1185">Reference proteome</keyword>
<sequence length="765" mass="88789">MEPKIVMDDKGIDRLKFLLEKSKIYTSILSEKLKKRVKDNEIQKKFISLEKKEIKSEFSDLDLLDHSEVSEKKEKDKLVSKKNNVSVKKTAKSKHGHGSRITDYFTMKVAETLCEPEESYQSKDDFDIADKTLSLISQPKLVTGCVLRDYQLAGVEWLASLYENGLNGILADEMGLGKTLQTISFLAFLREKGTYGPFLIAAPLSTISNWVFEFRKFAPEIPVLLYHGSKQERSSLRKSKMGMMHPDFPIVVTSYEVIMNDKLYLKRYQWKYIVVDEGHRIKNLNCKLIRELKSYDSANRLLLTGTPLQNNLTELWSLLNFLLPDIFDDLDSFQSWFDFSAFQDKKDEETLLKSMDVVSTLHCILKPFLLRRLKADVEQSVSKKREYILYSPMTIYQNELYNAILNKDVRSFLMKKHSSGFTSDEVLGVDNEEQNIQSSCVSKSIKINRRSVPRRNRSRISYSELRDDESSDSLDRWLYNGDEKKHKSLYKENLENNVSQLKLQNLIMQLRKVCNHPYMIGFHTYFDADKLLVDENIVNMSGKMLLLQRLLPTLFEDNHKVLIFSQFTKMLDIIELWAVNMQNWEICRIDGLTKQNERERQIEDFYENPNIKLFLLSTRAGGLGINLTVADTVIIFDSDWNPQQDLQAQDRVHRIGQDKPVIVYRLVSANTVEEKILERANSKRCLEKLVIQKGKFKSLMSISSKDDEEELTSMLLFEDAKKIVVKGKDDEILSNEDLKSLLDRSDDAYKISEKSTSCVNYRIVN</sequence>
<gene>
    <name evidence="11" type="ORF">PNEG_00523</name>
</gene>
<comment type="caution">
    <text evidence="11">The sequence shown here is derived from an EMBL/GenBank/DDBJ whole genome shotgun (WGS) entry which is preliminary data.</text>
</comment>
<keyword evidence="3" id="KW-0547">Nucleotide-binding</keyword>
<evidence type="ECO:0000313" key="11">
    <source>
        <dbReference type="EMBL" id="EMR11510.1"/>
    </source>
</evidence>
<dbReference type="FunFam" id="3.40.50.10810:FF:000015">
    <property type="entry name" value="lymphoid-specific helicase isoform X1"/>
    <property type="match status" value="1"/>
</dbReference>
<dbReference type="Pfam" id="PF00271">
    <property type="entry name" value="Helicase_C"/>
    <property type="match status" value="1"/>
</dbReference>
<dbReference type="PROSITE" id="PS51194">
    <property type="entry name" value="HELICASE_CTER"/>
    <property type="match status" value="1"/>
</dbReference>
<dbReference type="OrthoDB" id="5857104at2759"/>
<dbReference type="GO" id="GO:0003682">
    <property type="term" value="F:chromatin binding"/>
    <property type="evidence" value="ECO:0007669"/>
    <property type="project" value="TreeGrafter"/>
</dbReference>
<dbReference type="AlphaFoldDB" id="M7PC83"/>
<dbReference type="GO" id="GO:0016787">
    <property type="term" value="F:hydrolase activity"/>
    <property type="evidence" value="ECO:0007669"/>
    <property type="project" value="UniProtKB-KW"/>
</dbReference>
<dbReference type="eggNOG" id="KOG0385">
    <property type="taxonomic scope" value="Eukaryota"/>
</dbReference>
<evidence type="ECO:0000256" key="6">
    <source>
        <dbReference type="ARBA" id="ARBA00022840"/>
    </source>
</evidence>
<dbReference type="RefSeq" id="XP_007872411.1">
    <property type="nucleotide sequence ID" value="XM_007874220.1"/>
</dbReference>
<reference evidence="12" key="1">
    <citation type="journal article" date="2016" name="Nat. Commun.">
        <title>Genome analysis of three Pneumocystis species reveals adaptation mechanisms to life exclusively in mammalian hosts.</title>
        <authorList>
            <person name="Ma L."/>
            <person name="Chen Z."/>
            <person name="Huang D.W."/>
            <person name="Kutty G."/>
            <person name="Ishihara M."/>
            <person name="Wang H."/>
            <person name="Abouelleil A."/>
            <person name="Bishop L."/>
            <person name="Davey E."/>
            <person name="Deng R."/>
            <person name="Deng X."/>
            <person name="Fan L."/>
            <person name="Fantoni G."/>
            <person name="Fitzgerald M."/>
            <person name="Gogineni E."/>
            <person name="Goldberg J.M."/>
            <person name="Handley G."/>
            <person name="Hu X."/>
            <person name="Huber C."/>
            <person name="Jiao X."/>
            <person name="Jones K."/>
            <person name="Levin J.Z."/>
            <person name="Liu Y."/>
            <person name="Macdonald P."/>
            <person name="Melnikov A."/>
            <person name="Raley C."/>
            <person name="Sassi M."/>
            <person name="Sherman B.T."/>
            <person name="Song X."/>
            <person name="Sykes S."/>
            <person name="Tran B."/>
            <person name="Walsh L."/>
            <person name="Xia Y."/>
            <person name="Yang J."/>
            <person name="Young S."/>
            <person name="Zeng Q."/>
            <person name="Zheng X."/>
            <person name="Stephens R."/>
            <person name="Nusbaum C."/>
            <person name="Birren B.W."/>
            <person name="Azadi P."/>
            <person name="Lempicki R.A."/>
            <person name="Cuomo C.A."/>
            <person name="Kovacs J.A."/>
        </authorList>
    </citation>
    <scope>NUCLEOTIDE SEQUENCE [LARGE SCALE GENOMIC DNA]</scope>
    <source>
        <strain evidence="12">B123</strain>
    </source>
</reference>
<accession>M7PC83</accession>
<dbReference type="PANTHER" id="PTHR47161:SF1">
    <property type="entry name" value="LYMPHOID-SPECIFIC HELICASE"/>
    <property type="match status" value="1"/>
</dbReference>
<organism evidence="11 12">
    <name type="scientific">Pneumocystis murina (strain B123)</name>
    <name type="common">Mouse pneumocystis pneumonia agent</name>
    <name type="synonym">Pneumocystis carinii f. sp. muris</name>
    <dbReference type="NCBI Taxonomy" id="1069680"/>
    <lineage>
        <taxon>Eukaryota</taxon>
        <taxon>Fungi</taxon>
        <taxon>Dikarya</taxon>
        <taxon>Ascomycota</taxon>
        <taxon>Taphrinomycotina</taxon>
        <taxon>Pneumocystomycetes</taxon>
        <taxon>Pneumocystaceae</taxon>
        <taxon>Pneumocystis</taxon>
    </lineage>
</organism>
<dbReference type="SMART" id="SM00490">
    <property type="entry name" value="HELICc"/>
    <property type="match status" value="1"/>
</dbReference>
<dbReference type="PROSITE" id="PS51192">
    <property type="entry name" value="HELICASE_ATP_BIND_1"/>
    <property type="match status" value="1"/>
</dbReference>
<evidence type="ECO:0000256" key="8">
    <source>
        <dbReference type="ARBA" id="ARBA00023242"/>
    </source>
</evidence>
<dbReference type="STRING" id="1069680.M7PC83"/>
<proteinExistence type="inferred from homology"/>
<evidence type="ECO:0000259" key="9">
    <source>
        <dbReference type="PROSITE" id="PS51192"/>
    </source>
</evidence>
<evidence type="ECO:0000256" key="5">
    <source>
        <dbReference type="ARBA" id="ARBA00022806"/>
    </source>
</evidence>
<dbReference type="GO" id="GO:0006312">
    <property type="term" value="P:mitotic recombination"/>
    <property type="evidence" value="ECO:0007669"/>
    <property type="project" value="EnsemblFungi"/>
</dbReference>
<comment type="similarity">
    <text evidence="2">Belongs to the SNF2/RAD54 helicase family.</text>
</comment>
<evidence type="ECO:0000256" key="2">
    <source>
        <dbReference type="ARBA" id="ARBA00007025"/>
    </source>
</evidence>